<evidence type="ECO:0000313" key="2">
    <source>
        <dbReference type="Proteomes" id="UP001066327"/>
    </source>
</evidence>
<sequence length="53" mass="5461">MTADSFADKASHSALGRLGEPEDVARTIAFLASPNSSYVTGHILAVDGMTPLA</sequence>
<dbReference type="Proteomes" id="UP001066327">
    <property type="component" value="Unassembled WGS sequence"/>
</dbReference>
<organism evidence="1 2">
    <name type="scientific">Rhodococcus opacus</name>
    <name type="common">Nocardia opaca</name>
    <dbReference type="NCBI Taxonomy" id="37919"/>
    <lineage>
        <taxon>Bacteria</taxon>
        <taxon>Bacillati</taxon>
        <taxon>Actinomycetota</taxon>
        <taxon>Actinomycetes</taxon>
        <taxon>Mycobacteriales</taxon>
        <taxon>Nocardiaceae</taxon>
        <taxon>Rhodococcus</taxon>
    </lineage>
</organism>
<protein>
    <submittedName>
        <fullName evidence="1">SDR family oxidoreductase</fullName>
    </submittedName>
</protein>
<name>A0ABT4NRW2_RHOOP</name>
<reference evidence="1" key="1">
    <citation type="submission" date="2022-12" db="EMBL/GenBank/DDBJ databases">
        <authorList>
            <person name="Krivoruchko A.V."/>
            <person name="Elkin A."/>
        </authorList>
    </citation>
    <scope>NUCLEOTIDE SEQUENCE</scope>
    <source>
        <strain evidence="1">IEGM 249</strain>
    </source>
</reference>
<keyword evidence="2" id="KW-1185">Reference proteome</keyword>
<accession>A0ABT4NRW2</accession>
<dbReference type="InterPro" id="IPR036291">
    <property type="entry name" value="NAD(P)-bd_dom_sf"/>
</dbReference>
<comment type="caution">
    <text evidence="1">The sequence shown here is derived from an EMBL/GenBank/DDBJ whole genome shotgun (WGS) entry which is preliminary data.</text>
</comment>
<dbReference type="InterPro" id="IPR002347">
    <property type="entry name" value="SDR_fam"/>
</dbReference>
<evidence type="ECO:0000313" key="1">
    <source>
        <dbReference type="EMBL" id="MCZ4590121.1"/>
    </source>
</evidence>
<gene>
    <name evidence="1" type="ORF">O4328_41985</name>
</gene>
<dbReference type="RefSeq" id="WP_269592840.1">
    <property type="nucleotide sequence ID" value="NZ_CP130956.1"/>
</dbReference>
<dbReference type="EMBL" id="JAPWIS010000041">
    <property type="protein sequence ID" value="MCZ4590121.1"/>
    <property type="molecule type" value="Genomic_DNA"/>
</dbReference>
<dbReference type="SUPFAM" id="SSF51735">
    <property type="entry name" value="NAD(P)-binding Rossmann-fold domains"/>
    <property type="match status" value="1"/>
</dbReference>
<dbReference type="Pfam" id="PF13561">
    <property type="entry name" value="adh_short_C2"/>
    <property type="match status" value="1"/>
</dbReference>
<proteinExistence type="predicted"/>
<dbReference type="Gene3D" id="3.40.50.720">
    <property type="entry name" value="NAD(P)-binding Rossmann-like Domain"/>
    <property type="match status" value="1"/>
</dbReference>